<feature type="domain" description="C2H2-type" evidence="13">
    <location>
        <begin position="300"/>
        <end position="327"/>
    </location>
</feature>
<dbReference type="FunFam" id="3.30.160.60:FF:002716">
    <property type="entry name" value="Zinc finger protein 212"/>
    <property type="match status" value="1"/>
</dbReference>
<evidence type="ECO:0000256" key="11">
    <source>
        <dbReference type="PROSITE-ProRule" id="PRU00042"/>
    </source>
</evidence>
<dbReference type="SMART" id="SM00355">
    <property type="entry name" value="ZnF_C2H2"/>
    <property type="match status" value="6"/>
</dbReference>
<dbReference type="GO" id="GO:0008270">
    <property type="term" value="F:zinc ion binding"/>
    <property type="evidence" value="ECO:0007669"/>
    <property type="project" value="UniProtKB-KW"/>
</dbReference>
<dbReference type="Gene3D" id="3.30.160.60">
    <property type="entry name" value="Classic Zinc Finger"/>
    <property type="match status" value="6"/>
</dbReference>
<feature type="domain" description="C2H2-type" evidence="13">
    <location>
        <begin position="216"/>
        <end position="243"/>
    </location>
</feature>
<dbReference type="FunFam" id="3.30.160.60:FF:001297">
    <property type="entry name" value="Zinc finger and SCAN domain-containing protein 2"/>
    <property type="match status" value="1"/>
</dbReference>
<keyword evidence="7" id="KW-0805">Transcription regulation</keyword>
<evidence type="ECO:0000256" key="3">
    <source>
        <dbReference type="ARBA" id="ARBA00022723"/>
    </source>
</evidence>
<feature type="domain" description="C2H2-type" evidence="13">
    <location>
        <begin position="244"/>
        <end position="271"/>
    </location>
</feature>
<sequence length="384" mass="43539">MSGLLSLKRFIQQRLTEAVEDIFGHVERTISEYEEEMDRKLLDAGLTAETDPMRADVQQLSVIKEEVPPEQQQEWRSSLDQEDPEPPHIKEEQEEVRTSQEGEQLQGLEEVKEEEDEERAQSSQLHQTEPLGRSLTGQLETGADGEDCQGPEPARNSNPDSYFQPVSDDKALNCSEPETEVSDEDCKESRPSGSNCLKYNELPVGDVKCNTVKKSFICCECGRKFGRKDSLRRHVRFHTGEKPYSCSVCGKRFSQRPNLIRHMRCHSGEKPFSCSFCDTSFAVRSALVNHMRIHTGEKPFSCLYCEKSFTQKGGLKKHMTVHTGEKPYSCPVCDKSFSQKANLTYHFSVHTGQKQFSCSVCDKRFTWQSQVKSHKCVGESSSAS</sequence>
<keyword evidence="9" id="KW-0804">Transcription</keyword>
<dbReference type="GO" id="GO:0005634">
    <property type="term" value="C:nucleus"/>
    <property type="evidence" value="ECO:0007669"/>
    <property type="project" value="UniProtKB-SubCell"/>
</dbReference>
<dbReference type="PANTHER" id="PTHR14196:SF12">
    <property type="entry name" value="ZINC FINGER PROTEIN 208-LIKE"/>
    <property type="match status" value="1"/>
</dbReference>
<dbReference type="PROSITE" id="PS00028">
    <property type="entry name" value="ZINC_FINGER_C2H2_1"/>
    <property type="match status" value="5"/>
</dbReference>
<keyword evidence="3" id="KW-0479">Metal-binding</keyword>
<dbReference type="SUPFAM" id="SSF57667">
    <property type="entry name" value="beta-beta-alpha zinc fingers"/>
    <property type="match status" value="3"/>
</dbReference>
<evidence type="ECO:0000313" key="14">
    <source>
        <dbReference type="Ensembl" id="ENSDLAP00005075203.1"/>
    </source>
</evidence>
<dbReference type="FunFam" id="3.30.160.60:FF:002343">
    <property type="entry name" value="Zinc finger protein 33A"/>
    <property type="match status" value="1"/>
</dbReference>
<dbReference type="InterPro" id="IPR036236">
    <property type="entry name" value="Znf_C2H2_sf"/>
</dbReference>
<dbReference type="Proteomes" id="UP000694389">
    <property type="component" value="Unassembled WGS sequence"/>
</dbReference>
<reference evidence="14" key="1">
    <citation type="submission" date="2025-08" db="UniProtKB">
        <authorList>
            <consortium name="Ensembl"/>
        </authorList>
    </citation>
    <scope>IDENTIFICATION</scope>
</reference>
<evidence type="ECO:0000256" key="1">
    <source>
        <dbReference type="ARBA" id="ARBA00004123"/>
    </source>
</evidence>
<evidence type="ECO:0000256" key="12">
    <source>
        <dbReference type="SAM" id="MobiDB-lite"/>
    </source>
</evidence>
<evidence type="ECO:0000256" key="10">
    <source>
        <dbReference type="ARBA" id="ARBA00023242"/>
    </source>
</evidence>
<dbReference type="GO" id="GO:0000977">
    <property type="term" value="F:RNA polymerase II transcription regulatory region sequence-specific DNA binding"/>
    <property type="evidence" value="ECO:0007669"/>
    <property type="project" value="TreeGrafter"/>
</dbReference>
<name>A0A8P4KH01_DICLA</name>
<keyword evidence="8" id="KW-0238">DNA-binding</keyword>
<dbReference type="Pfam" id="PF13465">
    <property type="entry name" value="zf-H2C2_2"/>
    <property type="match status" value="1"/>
</dbReference>
<keyword evidence="4" id="KW-0677">Repeat</keyword>
<evidence type="ECO:0000259" key="13">
    <source>
        <dbReference type="PROSITE" id="PS50157"/>
    </source>
</evidence>
<feature type="compositionally biased region" description="Basic and acidic residues" evidence="12">
    <location>
        <begin position="85"/>
        <end position="100"/>
    </location>
</feature>
<evidence type="ECO:0000256" key="6">
    <source>
        <dbReference type="ARBA" id="ARBA00022833"/>
    </source>
</evidence>
<evidence type="ECO:0000256" key="8">
    <source>
        <dbReference type="ARBA" id="ARBA00023125"/>
    </source>
</evidence>
<dbReference type="Ensembl" id="ENSDLAT00005074826.1">
    <property type="protein sequence ID" value="ENSDLAP00005075203.1"/>
    <property type="gene ID" value="ENSDLAG00005032977.1"/>
</dbReference>
<evidence type="ECO:0000256" key="9">
    <source>
        <dbReference type="ARBA" id="ARBA00023163"/>
    </source>
</evidence>
<dbReference type="AlphaFoldDB" id="A0A8P4KH01"/>
<comment type="subcellular location">
    <subcellularLocation>
        <location evidence="1">Nucleus</location>
    </subcellularLocation>
</comment>
<dbReference type="PANTHER" id="PTHR14196">
    <property type="entry name" value="ODD-SKIPPED - RELATED"/>
    <property type="match status" value="1"/>
</dbReference>
<dbReference type="GO" id="GO:0042802">
    <property type="term" value="F:identical protein binding"/>
    <property type="evidence" value="ECO:0007669"/>
    <property type="project" value="UniProtKB-ARBA"/>
</dbReference>
<keyword evidence="5 11" id="KW-0863">Zinc-finger</keyword>
<protein>
    <recommendedName>
        <fullName evidence="13">C2H2-type domain-containing protein</fullName>
    </recommendedName>
</protein>
<dbReference type="InterPro" id="IPR050717">
    <property type="entry name" value="C2H2-ZF_Transcription_Reg"/>
</dbReference>
<evidence type="ECO:0000256" key="5">
    <source>
        <dbReference type="ARBA" id="ARBA00022771"/>
    </source>
</evidence>
<reference evidence="14" key="2">
    <citation type="submission" date="2025-09" db="UniProtKB">
        <authorList>
            <consortium name="Ensembl"/>
        </authorList>
    </citation>
    <scope>IDENTIFICATION</scope>
</reference>
<dbReference type="InterPro" id="IPR013087">
    <property type="entry name" value="Znf_C2H2_type"/>
</dbReference>
<keyword evidence="6" id="KW-0862">Zinc</keyword>
<comment type="similarity">
    <text evidence="2">Belongs to the krueppel C2H2-type zinc-finger protein family.</text>
</comment>
<dbReference type="Pfam" id="PF00096">
    <property type="entry name" value="zf-C2H2"/>
    <property type="match status" value="3"/>
</dbReference>
<accession>A0A8P4KH01</accession>
<proteinExistence type="inferred from homology"/>
<dbReference type="GO" id="GO:0000981">
    <property type="term" value="F:DNA-binding transcription factor activity, RNA polymerase II-specific"/>
    <property type="evidence" value="ECO:0007669"/>
    <property type="project" value="TreeGrafter"/>
</dbReference>
<feature type="domain" description="C2H2-type" evidence="13">
    <location>
        <begin position="272"/>
        <end position="299"/>
    </location>
</feature>
<dbReference type="PROSITE" id="PS50157">
    <property type="entry name" value="ZINC_FINGER_C2H2_2"/>
    <property type="match status" value="5"/>
</dbReference>
<dbReference type="FunFam" id="3.30.160.60:FF:001480">
    <property type="entry name" value="Si:cabz01071911.3"/>
    <property type="match status" value="1"/>
</dbReference>
<feature type="region of interest" description="Disordered" evidence="12">
    <location>
        <begin position="63"/>
        <end position="193"/>
    </location>
</feature>
<evidence type="ECO:0000256" key="2">
    <source>
        <dbReference type="ARBA" id="ARBA00006991"/>
    </source>
</evidence>
<evidence type="ECO:0000256" key="4">
    <source>
        <dbReference type="ARBA" id="ARBA00022737"/>
    </source>
</evidence>
<keyword evidence="10" id="KW-0539">Nucleus</keyword>
<dbReference type="GeneTree" id="ENSGT01150000286959"/>
<keyword evidence="15" id="KW-1185">Reference proteome</keyword>
<feature type="domain" description="C2H2-type" evidence="13">
    <location>
        <begin position="328"/>
        <end position="355"/>
    </location>
</feature>
<evidence type="ECO:0000313" key="15">
    <source>
        <dbReference type="Proteomes" id="UP000694389"/>
    </source>
</evidence>
<evidence type="ECO:0000256" key="7">
    <source>
        <dbReference type="ARBA" id="ARBA00023015"/>
    </source>
</evidence>
<dbReference type="FunFam" id="3.30.160.60:FF:000508">
    <property type="entry name" value="Myeloid zinc finger 1"/>
    <property type="match status" value="1"/>
</dbReference>
<feature type="compositionally biased region" description="Acidic residues" evidence="12">
    <location>
        <begin position="177"/>
        <end position="186"/>
    </location>
</feature>
<organism evidence="14 15">
    <name type="scientific">Dicentrarchus labrax</name>
    <name type="common">European seabass</name>
    <name type="synonym">Morone labrax</name>
    <dbReference type="NCBI Taxonomy" id="13489"/>
    <lineage>
        <taxon>Eukaryota</taxon>
        <taxon>Metazoa</taxon>
        <taxon>Chordata</taxon>
        <taxon>Craniata</taxon>
        <taxon>Vertebrata</taxon>
        <taxon>Euteleostomi</taxon>
        <taxon>Actinopterygii</taxon>
        <taxon>Neopterygii</taxon>
        <taxon>Teleostei</taxon>
        <taxon>Neoteleostei</taxon>
        <taxon>Acanthomorphata</taxon>
        <taxon>Eupercaria</taxon>
        <taxon>Moronidae</taxon>
        <taxon>Dicentrarchus</taxon>
    </lineage>
</organism>